<reference evidence="6" key="3">
    <citation type="submission" date="2016-03" db="EMBL/GenBank/DDBJ databases">
        <authorList>
            <person name="Loux Valentin"/>
        </authorList>
    </citation>
    <scope>NUCLEOTIDE SEQUENCE [LARGE SCALE GENOMIC DNA]</scope>
    <source>
        <strain evidence="6">C1</strain>
    </source>
</reference>
<dbReference type="GeneID" id="92747700"/>
<dbReference type="EMBL" id="CCXQ01000029">
    <property type="protein sequence ID" value="CEG20555.1"/>
    <property type="molecule type" value="Genomic_DNA"/>
</dbReference>
<keyword evidence="1" id="KW-0472">Membrane</keyword>
<dbReference type="InterPro" id="IPR030970">
    <property type="entry name" value="ABC_MlaD"/>
</dbReference>
<dbReference type="Proteomes" id="UP000078419">
    <property type="component" value="Unassembled WGS sequence"/>
</dbReference>
<proteinExistence type="predicted"/>
<evidence type="ECO:0000313" key="5">
    <source>
        <dbReference type="Proteomes" id="UP000055047"/>
    </source>
</evidence>
<dbReference type="Proteomes" id="UP000055047">
    <property type="component" value="Unassembled WGS sequence"/>
</dbReference>
<dbReference type="InterPro" id="IPR003399">
    <property type="entry name" value="Mce/MlaD"/>
</dbReference>
<dbReference type="PANTHER" id="PTHR33371">
    <property type="entry name" value="INTERMEMBRANE PHOSPHOLIPID TRANSPORT SYSTEM BINDING PROTEIN MLAD-RELATED"/>
    <property type="match status" value="1"/>
</dbReference>
<keyword evidence="1" id="KW-0812">Transmembrane</keyword>
<evidence type="ECO:0000259" key="2">
    <source>
        <dbReference type="Pfam" id="PF02470"/>
    </source>
</evidence>
<dbReference type="OMA" id="QYQFPKD"/>
<sequence length="150" mass="15806">MSKCSIIEVLVGVFVSVVVIALGSFMLNRLSHQVRFYNRCNLVTASFSDVNGLRVGSDVRVSGVNIGSVTAMSLDSDNLPVVTLCIHKGLLLPVDSSASITYADLLGKRYIDIIPGADDNVLEDGSSLAHTSTVASPGIIINSLISNALK</sequence>
<reference evidence="3 5" key="1">
    <citation type="submission" date="2014-09" db="EMBL/GenBank/DDBJ databases">
        <authorList>
            <person name="Loux Valentin"/>
            <person name="Dugat Thibaut"/>
        </authorList>
    </citation>
    <scope>NUCLEOTIDE SEQUENCE [LARGE SCALE GENOMIC DNA]</scope>
    <source>
        <strain evidence="3 5">BOV-10_179</strain>
    </source>
</reference>
<feature type="domain" description="Mce/MlaD" evidence="2">
    <location>
        <begin position="41"/>
        <end position="116"/>
    </location>
</feature>
<feature type="transmembrane region" description="Helical" evidence="1">
    <location>
        <begin position="6"/>
        <end position="27"/>
    </location>
</feature>
<reference evidence="4" key="2">
    <citation type="submission" date="2016-03" db="EMBL/GenBank/DDBJ databases">
        <authorList>
            <person name="Loux V."/>
        </authorList>
    </citation>
    <scope>NUCLEOTIDE SEQUENCE</scope>
    <source>
        <strain evidence="4">C1</strain>
    </source>
</reference>
<dbReference type="InterPro" id="IPR052336">
    <property type="entry name" value="MlaD_Phospholipid_Transporter"/>
</dbReference>
<dbReference type="PATRIC" id="fig|948.7.peg.890"/>
<organism evidence="3 5">
    <name type="scientific">Anaplasma phagocytophilum</name>
    <name type="common">Ehrlichia phagocytophila</name>
    <dbReference type="NCBI Taxonomy" id="948"/>
    <lineage>
        <taxon>Bacteria</taxon>
        <taxon>Pseudomonadati</taxon>
        <taxon>Pseudomonadota</taxon>
        <taxon>Alphaproteobacteria</taxon>
        <taxon>Rickettsiales</taxon>
        <taxon>Anaplasmataceae</taxon>
        <taxon>Anaplasma</taxon>
        <taxon>phagocytophilum group</taxon>
    </lineage>
</organism>
<dbReference type="GO" id="GO:0015914">
    <property type="term" value="P:phospholipid transport"/>
    <property type="evidence" value="ECO:0007669"/>
    <property type="project" value="InterPro"/>
</dbReference>
<dbReference type="EMBL" id="FLLR01000010">
    <property type="protein sequence ID" value="SBO14037.1"/>
    <property type="molecule type" value="Genomic_DNA"/>
</dbReference>
<gene>
    <name evidence="4" type="primary">mlaD</name>
    <name evidence="4" type="ORF">ANAPC1_00380</name>
    <name evidence="3" type="ORF">ANAPHAGO_00694</name>
</gene>
<dbReference type="Pfam" id="PF02470">
    <property type="entry name" value="MlaD"/>
    <property type="match status" value="1"/>
</dbReference>
<evidence type="ECO:0000313" key="3">
    <source>
        <dbReference type="EMBL" id="CEG20555.1"/>
    </source>
</evidence>
<dbReference type="NCBIfam" id="TIGR04430">
    <property type="entry name" value="OM_asym_MlaD"/>
    <property type="match status" value="1"/>
</dbReference>
<protein>
    <submittedName>
        <fullName evidence="3">Mce-related protein</fullName>
    </submittedName>
    <submittedName>
        <fullName evidence="4">Phospholipid ABC transporter-binding protein MlaD</fullName>
    </submittedName>
</protein>
<keyword evidence="1" id="KW-1133">Transmembrane helix</keyword>
<name>A0A098EFI3_ANAPH</name>
<accession>A0A098EFI3</accession>
<evidence type="ECO:0000313" key="6">
    <source>
        <dbReference type="Proteomes" id="UP000078419"/>
    </source>
</evidence>
<dbReference type="RefSeq" id="WP_011450205.1">
    <property type="nucleotide sequence ID" value="NZ_CCXQ01000029.1"/>
</dbReference>
<evidence type="ECO:0000313" key="4">
    <source>
        <dbReference type="EMBL" id="SBO14037.1"/>
    </source>
</evidence>
<evidence type="ECO:0000256" key="1">
    <source>
        <dbReference type="SAM" id="Phobius"/>
    </source>
</evidence>
<dbReference type="AlphaFoldDB" id="A0A098EFI3"/>
<dbReference type="PANTHER" id="PTHR33371:SF4">
    <property type="entry name" value="INTERMEMBRANE PHOSPHOLIPID TRANSPORT SYSTEM BINDING PROTEIN MLAD"/>
    <property type="match status" value="1"/>
</dbReference>